<accession>A0ABD1B9I0</accession>
<proteinExistence type="predicted"/>
<name>A0ABD1B9I0_CARAN</name>
<evidence type="ECO:0000313" key="2">
    <source>
        <dbReference type="EMBL" id="KAL1208570.1"/>
    </source>
</evidence>
<dbReference type="InterPro" id="IPR034751">
    <property type="entry name" value="Yippee"/>
</dbReference>
<evidence type="ECO:0000259" key="1">
    <source>
        <dbReference type="PROSITE" id="PS51792"/>
    </source>
</evidence>
<dbReference type="PROSITE" id="PS51792">
    <property type="entry name" value="YIPPEE"/>
    <property type="match status" value="1"/>
</dbReference>
<comment type="caution">
    <text evidence="2">The sequence shown here is derived from an EMBL/GenBank/DDBJ whole genome shotgun (WGS) entry which is preliminary data.</text>
</comment>
<sequence length="123" mass="14020">MGRLFKIDLEGPVYKCKHCKVEFVFYGDPPISRALLFRYPTSLGKLYCITKCYNVVIENATVTLTINGRIDNTMRPLFCIDCGSHVGFYYGCADDRVMYNEGNFYINRLKLLGPPEGSDNENP</sequence>
<gene>
    <name evidence="2" type="ORF">V5N11_008047</name>
</gene>
<dbReference type="Proteomes" id="UP001558713">
    <property type="component" value="Unassembled WGS sequence"/>
</dbReference>
<feature type="domain" description="Yippee" evidence="1">
    <location>
        <begin position="12"/>
        <end position="115"/>
    </location>
</feature>
<evidence type="ECO:0000313" key="3">
    <source>
        <dbReference type="Proteomes" id="UP001558713"/>
    </source>
</evidence>
<protein>
    <submittedName>
        <fullName evidence="2">Protein yippee-like</fullName>
    </submittedName>
</protein>
<keyword evidence="3" id="KW-1185">Reference proteome</keyword>
<dbReference type="EMBL" id="JBANAX010000447">
    <property type="protein sequence ID" value="KAL1208570.1"/>
    <property type="molecule type" value="Genomic_DNA"/>
</dbReference>
<reference evidence="2 3" key="1">
    <citation type="submission" date="2024-04" db="EMBL/GenBank/DDBJ databases">
        <title>Genome assembly C_amara_ONT_v2.</title>
        <authorList>
            <person name="Yant L."/>
            <person name="Moore C."/>
            <person name="Slenker M."/>
        </authorList>
    </citation>
    <scope>NUCLEOTIDE SEQUENCE [LARGE SCALE GENOMIC DNA]</scope>
    <source>
        <tissue evidence="2">Leaf</tissue>
    </source>
</reference>
<dbReference type="AlphaFoldDB" id="A0ABD1B9I0"/>
<organism evidence="2 3">
    <name type="scientific">Cardamine amara subsp. amara</name>
    <dbReference type="NCBI Taxonomy" id="228776"/>
    <lineage>
        <taxon>Eukaryota</taxon>
        <taxon>Viridiplantae</taxon>
        <taxon>Streptophyta</taxon>
        <taxon>Embryophyta</taxon>
        <taxon>Tracheophyta</taxon>
        <taxon>Spermatophyta</taxon>
        <taxon>Magnoliopsida</taxon>
        <taxon>eudicotyledons</taxon>
        <taxon>Gunneridae</taxon>
        <taxon>Pentapetalae</taxon>
        <taxon>rosids</taxon>
        <taxon>malvids</taxon>
        <taxon>Brassicales</taxon>
        <taxon>Brassicaceae</taxon>
        <taxon>Cardamineae</taxon>
        <taxon>Cardamine</taxon>
    </lineage>
</organism>